<keyword evidence="5" id="KW-0560">Oxidoreductase</keyword>
<evidence type="ECO:0000256" key="7">
    <source>
        <dbReference type="ARBA" id="ARBA00023033"/>
    </source>
</evidence>
<dbReference type="EMBL" id="WTXG01000060">
    <property type="protein sequence ID" value="KAI0295306.1"/>
    <property type="molecule type" value="Genomic_DNA"/>
</dbReference>
<protein>
    <recommendedName>
        <fullName evidence="11">Cytochrome P450</fullName>
    </recommendedName>
</protein>
<dbReference type="InterPro" id="IPR050364">
    <property type="entry name" value="Cytochrome_P450_fung"/>
</dbReference>
<keyword evidence="6" id="KW-0408">Iron</keyword>
<dbReference type="GO" id="GO:0016705">
    <property type="term" value="F:oxidoreductase activity, acting on paired donors, with incorporation or reduction of molecular oxygen"/>
    <property type="evidence" value="ECO:0007669"/>
    <property type="project" value="InterPro"/>
</dbReference>
<keyword evidence="7" id="KW-0503">Monooxygenase</keyword>
<comment type="cofactor">
    <cofactor evidence="1">
        <name>heme</name>
        <dbReference type="ChEBI" id="CHEBI:30413"/>
    </cofactor>
</comment>
<evidence type="ECO:0000256" key="8">
    <source>
        <dbReference type="SAM" id="Phobius"/>
    </source>
</evidence>
<keyword evidence="8" id="KW-1133">Transmembrane helix</keyword>
<dbReference type="GO" id="GO:0005506">
    <property type="term" value="F:iron ion binding"/>
    <property type="evidence" value="ECO:0007669"/>
    <property type="project" value="InterPro"/>
</dbReference>
<evidence type="ECO:0008006" key="11">
    <source>
        <dbReference type="Google" id="ProtNLM"/>
    </source>
</evidence>
<dbReference type="Gene3D" id="1.10.630.10">
    <property type="entry name" value="Cytochrome P450"/>
    <property type="match status" value="1"/>
</dbReference>
<evidence type="ECO:0000256" key="5">
    <source>
        <dbReference type="ARBA" id="ARBA00023002"/>
    </source>
</evidence>
<accession>A0AAD4LY95</accession>
<dbReference type="InterPro" id="IPR036396">
    <property type="entry name" value="Cyt_P450_sf"/>
</dbReference>
<keyword evidence="8" id="KW-0812">Transmembrane</keyword>
<keyword evidence="10" id="KW-1185">Reference proteome</keyword>
<reference evidence="9" key="1">
    <citation type="journal article" date="2022" name="New Phytol.">
        <title>Evolutionary transition to the ectomycorrhizal habit in the genomes of a hyperdiverse lineage of mushroom-forming fungi.</title>
        <authorList>
            <person name="Looney B."/>
            <person name="Miyauchi S."/>
            <person name="Morin E."/>
            <person name="Drula E."/>
            <person name="Courty P.E."/>
            <person name="Kohler A."/>
            <person name="Kuo A."/>
            <person name="LaButti K."/>
            <person name="Pangilinan J."/>
            <person name="Lipzen A."/>
            <person name="Riley R."/>
            <person name="Andreopoulos W."/>
            <person name="He G."/>
            <person name="Johnson J."/>
            <person name="Nolan M."/>
            <person name="Tritt A."/>
            <person name="Barry K.W."/>
            <person name="Grigoriev I.V."/>
            <person name="Nagy L.G."/>
            <person name="Hibbett D."/>
            <person name="Henrissat B."/>
            <person name="Matheny P.B."/>
            <person name="Labbe J."/>
            <person name="Martin F.M."/>
        </authorList>
    </citation>
    <scope>NUCLEOTIDE SEQUENCE</scope>
    <source>
        <strain evidence="9">BPL690</strain>
    </source>
</reference>
<keyword evidence="8" id="KW-0472">Membrane</keyword>
<comment type="similarity">
    <text evidence="2">Belongs to the cytochrome P450 family.</text>
</comment>
<evidence type="ECO:0000256" key="1">
    <source>
        <dbReference type="ARBA" id="ARBA00001971"/>
    </source>
</evidence>
<dbReference type="GO" id="GO:0004497">
    <property type="term" value="F:monooxygenase activity"/>
    <property type="evidence" value="ECO:0007669"/>
    <property type="project" value="UniProtKB-KW"/>
</dbReference>
<evidence type="ECO:0000256" key="2">
    <source>
        <dbReference type="ARBA" id="ARBA00010617"/>
    </source>
</evidence>
<evidence type="ECO:0000313" key="10">
    <source>
        <dbReference type="Proteomes" id="UP001203297"/>
    </source>
</evidence>
<dbReference type="GO" id="GO:0020037">
    <property type="term" value="F:heme binding"/>
    <property type="evidence" value="ECO:0007669"/>
    <property type="project" value="InterPro"/>
</dbReference>
<evidence type="ECO:0000313" key="9">
    <source>
        <dbReference type="EMBL" id="KAI0295306.1"/>
    </source>
</evidence>
<proteinExistence type="inferred from homology"/>
<evidence type="ECO:0000256" key="6">
    <source>
        <dbReference type="ARBA" id="ARBA00023004"/>
    </source>
</evidence>
<keyword evidence="3" id="KW-0349">Heme</keyword>
<dbReference type="SUPFAM" id="SSF48264">
    <property type="entry name" value="Cytochrome P450"/>
    <property type="match status" value="1"/>
</dbReference>
<dbReference type="Proteomes" id="UP001203297">
    <property type="component" value="Unassembled WGS sequence"/>
</dbReference>
<dbReference type="PANTHER" id="PTHR46300">
    <property type="entry name" value="P450, PUTATIVE (EUROFUNG)-RELATED-RELATED"/>
    <property type="match status" value="1"/>
</dbReference>
<evidence type="ECO:0000256" key="4">
    <source>
        <dbReference type="ARBA" id="ARBA00022723"/>
    </source>
</evidence>
<name>A0AAD4LY95_9AGAM</name>
<comment type="caution">
    <text evidence="9">The sequence shown here is derived from an EMBL/GenBank/DDBJ whole genome shotgun (WGS) entry which is preliminary data.</text>
</comment>
<organism evidence="9 10">
    <name type="scientific">Multifurca ochricompacta</name>
    <dbReference type="NCBI Taxonomy" id="376703"/>
    <lineage>
        <taxon>Eukaryota</taxon>
        <taxon>Fungi</taxon>
        <taxon>Dikarya</taxon>
        <taxon>Basidiomycota</taxon>
        <taxon>Agaricomycotina</taxon>
        <taxon>Agaricomycetes</taxon>
        <taxon>Russulales</taxon>
        <taxon>Russulaceae</taxon>
        <taxon>Multifurca</taxon>
    </lineage>
</organism>
<gene>
    <name evidence="9" type="ORF">B0F90DRAFT_1200918</name>
</gene>
<sequence>MLDLNRFGALAASVVLLITFSFFKTCSRRPHQKYPPGPRRLPLIGNFFDLPSVEGWAKYKKWSRDSGSDVVHADVMGSHIIILNSAKAANDLFEKRSSIYSDRFDSLQRDYYLRYF</sequence>
<keyword evidence="4" id="KW-0479">Metal-binding</keyword>
<dbReference type="AlphaFoldDB" id="A0AAD4LY95"/>
<feature type="transmembrane region" description="Helical" evidence="8">
    <location>
        <begin position="6"/>
        <end position="23"/>
    </location>
</feature>
<evidence type="ECO:0000256" key="3">
    <source>
        <dbReference type="ARBA" id="ARBA00022617"/>
    </source>
</evidence>